<dbReference type="EMBL" id="LT670849">
    <property type="protein sequence ID" value="SHN84125.1"/>
    <property type="molecule type" value="Genomic_DNA"/>
</dbReference>
<protein>
    <submittedName>
        <fullName evidence="1">Uncharacterized protein</fullName>
    </submittedName>
</protein>
<evidence type="ECO:0000313" key="2">
    <source>
        <dbReference type="Proteomes" id="UP000184096"/>
    </source>
</evidence>
<dbReference type="AlphaFoldDB" id="A0A1M7UMK5"/>
<keyword evidence="2" id="KW-1185">Reference proteome</keyword>
<sequence length="64" mass="7178">MARLLDKSPTLFERLLEEKKRLETQLGLVGPGGARNKLLDKLRQLDTAAHINEWLSTPGLRAPT</sequence>
<reference evidence="2" key="1">
    <citation type="submission" date="2016-11" db="EMBL/GenBank/DDBJ databases">
        <authorList>
            <person name="Varghese N."/>
            <person name="Submissions S."/>
        </authorList>
    </citation>
    <scope>NUCLEOTIDE SEQUENCE [LARGE SCALE GENOMIC DNA]</scope>
    <source>
        <strain evidence="2">GAS401</strain>
    </source>
</reference>
<dbReference type="Proteomes" id="UP000184096">
    <property type="component" value="Chromosome I"/>
</dbReference>
<organism evidence="1 2">
    <name type="scientific">Bradyrhizobium erythrophlei</name>
    <dbReference type="NCBI Taxonomy" id="1437360"/>
    <lineage>
        <taxon>Bacteria</taxon>
        <taxon>Pseudomonadati</taxon>
        <taxon>Pseudomonadota</taxon>
        <taxon>Alphaproteobacteria</taxon>
        <taxon>Hyphomicrobiales</taxon>
        <taxon>Nitrobacteraceae</taxon>
        <taxon>Bradyrhizobium</taxon>
    </lineage>
</organism>
<proteinExistence type="predicted"/>
<gene>
    <name evidence="1" type="ORF">SAMN05444170_5788</name>
</gene>
<evidence type="ECO:0000313" key="1">
    <source>
        <dbReference type="EMBL" id="SHN84125.1"/>
    </source>
</evidence>
<name>A0A1M7UMK5_9BRAD</name>
<accession>A0A1M7UMK5</accession>